<dbReference type="SUPFAM" id="SSF57196">
    <property type="entry name" value="EGF/Laminin"/>
    <property type="match status" value="1"/>
</dbReference>
<keyword evidence="3 12" id="KW-0245">EGF-like domain</keyword>
<dbReference type="FunFam" id="2.10.25.10:FF:000114">
    <property type="entry name" value="Multiple epidermal growth factor-like domains protein 11"/>
    <property type="match status" value="1"/>
</dbReference>
<evidence type="ECO:0000256" key="8">
    <source>
        <dbReference type="ARBA" id="ARBA00023136"/>
    </source>
</evidence>
<keyword evidence="7" id="KW-1133">Transmembrane helix</keyword>
<keyword evidence="2" id="KW-1003">Cell membrane</keyword>
<dbReference type="FunFam" id="2.170.300.10:FF:000006">
    <property type="entry name" value="Multiple epidermal growth factor-like domains protein 11"/>
    <property type="match status" value="1"/>
</dbReference>
<keyword evidence="17" id="KW-1185">Reference proteome</keyword>
<dbReference type="FunFam" id="2.170.300.10:FF:000014">
    <property type="entry name" value="Multiple epidermal growth factor-like domains protein 10"/>
    <property type="match status" value="1"/>
</dbReference>
<comment type="caution">
    <text evidence="12">Lacks conserved residue(s) required for the propagation of feature annotation.</text>
</comment>
<keyword evidence="8" id="KW-0472">Membrane</keyword>
<feature type="domain" description="EGF-like" evidence="14">
    <location>
        <begin position="239"/>
        <end position="274"/>
    </location>
</feature>
<dbReference type="PROSITE" id="PS00022">
    <property type="entry name" value="EGF_1"/>
    <property type="match status" value="8"/>
</dbReference>
<dbReference type="InterPro" id="IPR057138">
    <property type="entry name" value="EGF_PEAR1L-like"/>
</dbReference>
<dbReference type="EMBL" id="BFAA01001609">
    <property type="protein sequence ID" value="GCB67983.1"/>
    <property type="molecule type" value="Genomic_DNA"/>
</dbReference>
<evidence type="ECO:0000256" key="2">
    <source>
        <dbReference type="ARBA" id="ARBA00022475"/>
    </source>
</evidence>
<dbReference type="GO" id="GO:0005886">
    <property type="term" value="C:plasma membrane"/>
    <property type="evidence" value="ECO:0007669"/>
    <property type="project" value="UniProtKB-SubCell"/>
</dbReference>
<feature type="non-terminal residue" evidence="16">
    <location>
        <position position="817"/>
    </location>
</feature>
<evidence type="ECO:0000256" key="7">
    <source>
        <dbReference type="ARBA" id="ARBA00022989"/>
    </source>
</evidence>
<feature type="region of interest" description="Disordered" evidence="13">
    <location>
        <begin position="797"/>
        <end position="817"/>
    </location>
</feature>
<evidence type="ECO:0000256" key="6">
    <source>
        <dbReference type="ARBA" id="ARBA00022737"/>
    </source>
</evidence>
<feature type="domain" description="EGF-like" evidence="14">
    <location>
        <begin position="373"/>
        <end position="403"/>
    </location>
</feature>
<keyword evidence="10" id="KW-0325">Glycoprotein</keyword>
<keyword evidence="4" id="KW-0812">Transmembrane</keyword>
<evidence type="ECO:0000256" key="9">
    <source>
        <dbReference type="ARBA" id="ARBA00023157"/>
    </source>
</evidence>
<comment type="caution">
    <text evidence="16">The sequence shown here is derived from an EMBL/GenBank/DDBJ whole genome shotgun (WGS) entry which is preliminary data.</text>
</comment>
<organism evidence="16 17">
    <name type="scientific">Scyliorhinus torazame</name>
    <name type="common">Cloudy catshark</name>
    <name type="synonym">Catulus torazame</name>
    <dbReference type="NCBI Taxonomy" id="75743"/>
    <lineage>
        <taxon>Eukaryota</taxon>
        <taxon>Metazoa</taxon>
        <taxon>Chordata</taxon>
        <taxon>Craniata</taxon>
        <taxon>Vertebrata</taxon>
        <taxon>Chondrichthyes</taxon>
        <taxon>Elasmobranchii</taxon>
        <taxon>Galeomorphii</taxon>
        <taxon>Galeoidea</taxon>
        <taxon>Carcharhiniformes</taxon>
        <taxon>Scyliorhinidae</taxon>
        <taxon>Scyliorhinus</taxon>
    </lineage>
</organism>
<dbReference type="Gene3D" id="2.10.25.10">
    <property type="entry name" value="Laminin"/>
    <property type="match status" value="1"/>
</dbReference>
<dbReference type="InterPro" id="IPR052485">
    <property type="entry name" value="MEGF_diff_regulators"/>
</dbReference>
<evidence type="ECO:0000256" key="12">
    <source>
        <dbReference type="PROSITE-ProRule" id="PRU00076"/>
    </source>
</evidence>
<reference evidence="16 17" key="1">
    <citation type="journal article" date="2018" name="Nat. Ecol. Evol.">
        <title>Shark genomes provide insights into elasmobranch evolution and the origin of vertebrates.</title>
        <authorList>
            <person name="Hara Y"/>
            <person name="Yamaguchi K"/>
            <person name="Onimaru K"/>
            <person name="Kadota M"/>
            <person name="Koyanagi M"/>
            <person name="Keeley SD"/>
            <person name="Tatsumi K"/>
            <person name="Tanaka K"/>
            <person name="Motone F"/>
            <person name="Kageyama Y"/>
            <person name="Nozu R"/>
            <person name="Adachi N"/>
            <person name="Nishimura O"/>
            <person name="Nakagawa R"/>
            <person name="Tanegashima C"/>
            <person name="Kiyatake I"/>
            <person name="Matsumoto R"/>
            <person name="Murakumo K"/>
            <person name="Nishida K"/>
            <person name="Terakita A"/>
            <person name="Kuratani S"/>
            <person name="Sato K"/>
            <person name="Hyodo S Kuraku.S."/>
        </authorList>
    </citation>
    <scope>NUCLEOTIDE SEQUENCE [LARGE SCALE GENOMIC DNA]</scope>
</reference>
<dbReference type="PROSITE" id="PS50026">
    <property type="entry name" value="EGF_3"/>
    <property type="match status" value="5"/>
</dbReference>
<feature type="domain" description="EGF-like" evidence="14">
    <location>
        <begin position="201"/>
        <end position="231"/>
    </location>
</feature>
<evidence type="ECO:0000256" key="4">
    <source>
        <dbReference type="ARBA" id="ARBA00022692"/>
    </source>
</evidence>
<feature type="disulfide bond" evidence="12">
    <location>
        <begin position="264"/>
        <end position="273"/>
    </location>
</feature>
<dbReference type="CDD" id="cd00055">
    <property type="entry name" value="EGF_Lam"/>
    <property type="match status" value="2"/>
</dbReference>
<dbReference type="Pfam" id="PF12661">
    <property type="entry name" value="hEGF"/>
    <property type="match status" value="3"/>
</dbReference>
<dbReference type="OMA" id="CPCNVTN"/>
<dbReference type="InterPro" id="IPR013032">
    <property type="entry name" value="EGF-like_CS"/>
</dbReference>
<dbReference type="InterPro" id="IPR011489">
    <property type="entry name" value="EMI_domain"/>
</dbReference>
<keyword evidence="6" id="KW-0677">Repeat</keyword>
<dbReference type="PANTHER" id="PTHR24052:SF13">
    <property type="entry name" value="MULTIPLE EGF LIKE DOMAINS 11"/>
    <property type="match status" value="1"/>
</dbReference>
<keyword evidence="9 12" id="KW-1015">Disulfide bond</keyword>
<feature type="domain" description="EGF-like" evidence="14">
    <location>
        <begin position="330"/>
        <end position="360"/>
    </location>
</feature>
<evidence type="ECO:0000256" key="1">
    <source>
        <dbReference type="ARBA" id="ARBA00004162"/>
    </source>
</evidence>
<keyword evidence="5" id="KW-0732">Signal</keyword>
<comment type="similarity">
    <text evidence="11">Belongs to the MEGF family.</text>
</comment>
<evidence type="ECO:0000256" key="3">
    <source>
        <dbReference type="ARBA" id="ARBA00022536"/>
    </source>
</evidence>
<evidence type="ECO:0000313" key="17">
    <source>
        <dbReference type="Proteomes" id="UP000288216"/>
    </source>
</evidence>
<dbReference type="PANTHER" id="PTHR24052">
    <property type="entry name" value="DELTA-RELATED"/>
    <property type="match status" value="1"/>
</dbReference>
<dbReference type="Pfam" id="PF23301">
    <property type="entry name" value="EGF_PEAR1L"/>
    <property type="match status" value="1"/>
</dbReference>
<dbReference type="InterPro" id="IPR002049">
    <property type="entry name" value="LE_dom"/>
</dbReference>
<dbReference type="Pfam" id="PF00053">
    <property type="entry name" value="EGF_laminin"/>
    <property type="match status" value="2"/>
</dbReference>
<gene>
    <name evidence="16" type="ORF">scyTo_0005237</name>
</gene>
<evidence type="ECO:0000259" key="15">
    <source>
        <dbReference type="PROSITE" id="PS51041"/>
    </source>
</evidence>
<dbReference type="InterPro" id="IPR000742">
    <property type="entry name" value="EGF"/>
</dbReference>
<feature type="domain" description="EGF-like" evidence="14">
    <location>
        <begin position="282"/>
        <end position="317"/>
    </location>
</feature>
<feature type="disulfide bond" evidence="12">
    <location>
        <begin position="307"/>
        <end position="316"/>
    </location>
</feature>
<dbReference type="OrthoDB" id="409374at2759"/>
<feature type="disulfide bond" evidence="12">
    <location>
        <begin position="393"/>
        <end position="402"/>
    </location>
</feature>
<proteinExistence type="inferred from homology"/>
<dbReference type="PROSITE" id="PS01186">
    <property type="entry name" value="EGF_2"/>
    <property type="match status" value="1"/>
</dbReference>
<dbReference type="STRING" id="75743.A0A401P4D6"/>
<dbReference type="Gene3D" id="2.170.300.10">
    <property type="entry name" value="Tie2 ligand-binding domain superfamily"/>
    <property type="match status" value="3"/>
</dbReference>
<evidence type="ECO:0000256" key="10">
    <source>
        <dbReference type="ARBA" id="ARBA00023180"/>
    </source>
</evidence>
<name>A0A401P4D6_SCYTO</name>
<evidence type="ECO:0008006" key="18">
    <source>
        <dbReference type="Google" id="ProtNLM"/>
    </source>
</evidence>
<feature type="disulfide bond" evidence="12">
    <location>
        <begin position="350"/>
        <end position="359"/>
    </location>
</feature>
<feature type="domain" description="EMI" evidence="15">
    <location>
        <begin position="82"/>
        <end position="159"/>
    </location>
</feature>
<evidence type="ECO:0000256" key="11">
    <source>
        <dbReference type="ARBA" id="ARBA00038377"/>
    </source>
</evidence>
<evidence type="ECO:0000256" key="13">
    <source>
        <dbReference type="SAM" id="MobiDB-lite"/>
    </source>
</evidence>
<accession>A0A401P4D6</accession>
<evidence type="ECO:0000313" key="16">
    <source>
        <dbReference type="EMBL" id="GCB67983.1"/>
    </source>
</evidence>
<evidence type="ECO:0000259" key="14">
    <source>
        <dbReference type="PROSITE" id="PS50026"/>
    </source>
</evidence>
<comment type="subcellular location">
    <subcellularLocation>
        <location evidence="1">Cell membrane</location>
        <topology evidence="1">Single-pass membrane protein</topology>
    </subcellularLocation>
</comment>
<dbReference type="SMART" id="SM00180">
    <property type="entry name" value="EGF_Lam"/>
    <property type="match status" value="8"/>
</dbReference>
<dbReference type="Proteomes" id="UP000288216">
    <property type="component" value="Unassembled WGS sequence"/>
</dbReference>
<protein>
    <recommendedName>
        <fullName evidence="18">EMI domain-containing protein</fullName>
    </recommendedName>
</protein>
<dbReference type="SMART" id="SM00181">
    <property type="entry name" value="EGF"/>
    <property type="match status" value="10"/>
</dbReference>
<feature type="disulfide bond" evidence="12">
    <location>
        <begin position="221"/>
        <end position="230"/>
    </location>
</feature>
<sequence length="817" mass="88039">MWKDTNALLQDRALACVEKVVTLSSGFSPLLDGIQVNENRQTAHVEVLTAERMIPCSQLRVFLMITFPYSLWHNVQSVNLEDPNVCSHWESYSVTVQESYAHPYDQIYYTSCTDILNWFKCTRHRISYRTAYRRGEKTMYRRRSQCCPGFYESSEICVPHCGEKCVHGRCIAPNTCQCEPGWGGLNCSSACDSNRWGPHCNNRCQCKNGALCNPITGACLCSPGYQGWRCEEVCNVGTYGNGCHLKCQCQNGATCDHMTGECKCPPGYTGAFCEDLCPPGKHGPQCEERCPCQNGGICHHVTGECSCPPGWMGTVCGQPCPEARYGKNCSQECQCHNGGQCDSVTGQCQCAAGYTGERCQEQCSFGSYGENCVGRCSCRNGGECYHVSGTCLCEPGFTGDSCEVRMCPDRVYGRNCDKHCPCHHETTLSCHPMSGECLCKPGWSGLYCNETCAPGFYGASCHQICSCQNGADCDGVTGKCICAPGYKGSDCSIPCPVGTNGVNCSSFCECKHEAFCSPVDGSCTCKAGWHGVDCSIPCPRGRWGLGCNSTCRCANGGACNALDGTCTCLAGWRGDKCLHPCQDGSYGISCNERCDCSHADGCHHTTGYCRCLAGWTDASILLNGHLPSAEEENVYIRLLKKTRSVRQDSTDIAAARLVLIVYTVMGLAITSRGSVTAYLVSQELFAMKCVPAVVSGKAVLVSALVQMMEHAIPSMGPANAIQDGLEVTVLNLVHLDTGAQTVSTPVTATMEPTAVLTMENASVHWAGLDCTAHRDARWVIMAGIVANCASVRMERTATTSRGSAPVASGSWANTANN</sequence>
<dbReference type="PROSITE" id="PS51041">
    <property type="entry name" value="EMI"/>
    <property type="match status" value="1"/>
</dbReference>
<dbReference type="PRINTS" id="PR00011">
    <property type="entry name" value="EGFLAMININ"/>
</dbReference>
<evidence type="ECO:0000256" key="5">
    <source>
        <dbReference type="ARBA" id="ARBA00022729"/>
    </source>
</evidence>
<dbReference type="AlphaFoldDB" id="A0A401P4D6"/>